<dbReference type="STRING" id="990316.MCON_0646"/>
<evidence type="ECO:0000313" key="1">
    <source>
        <dbReference type="EMBL" id="AEB67471.1"/>
    </source>
</evidence>
<dbReference type="AlphaFoldDB" id="F4BXF8"/>
<accession>F4BXF8</accession>
<protein>
    <submittedName>
        <fullName evidence="1">Uncharacterized protein</fullName>
    </submittedName>
</protein>
<name>F4BXF8_METSG</name>
<keyword evidence="2" id="KW-1185">Reference proteome</keyword>
<dbReference type="EMBL" id="CP002565">
    <property type="protein sequence ID" value="AEB67471.1"/>
    <property type="molecule type" value="Genomic_DNA"/>
</dbReference>
<organism evidence="1 2">
    <name type="scientific">Methanothrix soehngenii (strain ATCC 5969 / DSM 3671 / JCM 10134 / NBRC 103675 / OCM 69 / GP-6)</name>
    <name type="common">Methanosaeta concilii</name>
    <dbReference type="NCBI Taxonomy" id="990316"/>
    <lineage>
        <taxon>Archaea</taxon>
        <taxon>Methanobacteriati</taxon>
        <taxon>Methanobacteriota</taxon>
        <taxon>Stenosarchaea group</taxon>
        <taxon>Methanomicrobia</taxon>
        <taxon>Methanotrichales</taxon>
        <taxon>Methanotrichaceae</taxon>
        <taxon>Methanothrix</taxon>
    </lineage>
</organism>
<dbReference type="KEGG" id="mcj:MCON_0646"/>
<sequence>MSASNKGTLQPLSASIGAKIAPAEAAQIRELIEAGLCLGESDLVRDAIGPDCLKSRSSNAGTSIFRWLRKRFWATTRAEGKHVQMRRQVILSWTVMR</sequence>
<gene>
    <name evidence="1" type="ordered locus">MCON_0646</name>
</gene>
<evidence type="ECO:0000313" key="2">
    <source>
        <dbReference type="Proteomes" id="UP000007807"/>
    </source>
</evidence>
<proteinExistence type="predicted"/>
<dbReference type="InParanoid" id="F4BXF8"/>
<reference evidence="1 2" key="1">
    <citation type="journal article" date="2011" name="J. Bacteriol.">
        <title>Complete genome sequence of Methanosaeta concilii, a specialist in aceticlastic methanogenesis.</title>
        <authorList>
            <person name="Barber R.D."/>
            <person name="Zhang L."/>
            <person name="Harnack M."/>
            <person name="Olson M.V."/>
            <person name="Kaul R."/>
            <person name="Ingram-Smith C."/>
            <person name="Smith K.S."/>
        </authorList>
    </citation>
    <scope>NUCLEOTIDE SEQUENCE [LARGE SCALE GENOMIC DNA]</scope>
    <source>
        <strain evidence="2">ATCC 5969 / DSM 3671 / JCM 10134 / NBRC 103675 / OCM 69 / GP-6</strain>
    </source>
</reference>
<dbReference type="Proteomes" id="UP000007807">
    <property type="component" value="Chromosome"/>
</dbReference>
<dbReference type="HOGENOM" id="CLU_2340151_0_0_2"/>